<dbReference type="KEGG" id="ksc:CD178_02840"/>
<dbReference type="EC" id="1.20.4.1" evidence="4 7"/>
<sequence length="147" mass="16242">MSRRNMLISRQFSSQTLRDAIVMTVTLYHNPACGTSRNVLAMLRAAGIEPVVVNYLKNPPARAELDVLASRLVVPVRELLRQRGTPYAELGLDNPALTDGQILDAIAAHPVLLNRPVVMTEQAARPCRPREVLYELLPQTRPADPAP</sequence>
<evidence type="ECO:0000256" key="7">
    <source>
        <dbReference type="RuleBase" id="RU362029"/>
    </source>
</evidence>
<dbReference type="AlphaFoldDB" id="A0A347WFE3"/>
<evidence type="ECO:0000256" key="6">
    <source>
        <dbReference type="PROSITE-ProRule" id="PRU01282"/>
    </source>
</evidence>
<dbReference type="Gene3D" id="3.40.30.10">
    <property type="entry name" value="Glutaredoxin"/>
    <property type="match status" value="1"/>
</dbReference>
<comment type="catalytic activity">
    <reaction evidence="7">
        <text>[glutaredoxin]-dithiol + arsenate + glutathione + H(+) = glutathionyl-S-S-[glutaredoxin] + arsenite + H2O</text>
        <dbReference type="Rhea" id="RHEA:22016"/>
        <dbReference type="Rhea" id="RHEA-COMP:10729"/>
        <dbReference type="Rhea" id="RHEA-COMP:17668"/>
        <dbReference type="ChEBI" id="CHEBI:15377"/>
        <dbReference type="ChEBI" id="CHEBI:15378"/>
        <dbReference type="ChEBI" id="CHEBI:29242"/>
        <dbReference type="ChEBI" id="CHEBI:29950"/>
        <dbReference type="ChEBI" id="CHEBI:48597"/>
        <dbReference type="ChEBI" id="CHEBI:57925"/>
        <dbReference type="ChEBI" id="CHEBI:146199"/>
        <dbReference type="EC" id="1.20.4.1"/>
    </reaction>
</comment>
<evidence type="ECO:0000256" key="2">
    <source>
        <dbReference type="ARBA" id="ARBA00022849"/>
    </source>
</evidence>
<dbReference type="NCBIfam" id="TIGR00014">
    <property type="entry name" value="arsC"/>
    <property type="match status" value="1"/>
</dbReference>
<dbReference type="InterPro" id="IPR006660">
    <property type="entry name" value="Arsenate_reductase-like"/>
</dbReference>
<dbReference type="SUPFAM" id="SSF52833">
    <property type="entry name" value="Thioredoxin-like"/>
    <property type="match status" value="1"/>
</dbReference>
<dbReference type="Pfam" id="PF03960">
    <property type="entry name" value="ArsC"/>
    <property type="match status" value="1"/>
</dbReference>
<keyword evidence="9" id="KW-1185">Reference proteome</keyword>
<keyword evidence="2" id="KW-0059">Arsenical resistance</keyword>
<evidence type="ECO:0000256" key="1">
    <source>
        <dbReference type="ARBA" id="ARBA00007198"/>
    </source>
</evidence>
<proteinExistence type="inferred from homology"/>
<dbReference type="Proteomes" id="UP000264120">
    <property type="component" value="Chromosome"/>
</dbReference>
<protein>
    <recommendedName>
        <fullName evidence="5 7">Arsenate reductase</fullName>
        <ecNumber evidence="4 7">1.20.4.1</ecNumber>
    </recommendedName>
</protein>
<dbReference type="PANTHER" id="PTHR30041:SF5">
    <property type="entry name" value="ARSENATE REDUCTASE-RELATED"/>
    <property type="match status" value="1"/>
</dbReference>
<organism evidence="8 9">
    <name type="scientific">Komagataeibacter saccharivorans</name>
    <dbReference type="NCBI Taxonomy" id="265959"/>
    <lineage>
        <taxon>Bacteria</taxon>
        <taxon>Pseudomonadati</taxon>
        <taxon>Pseudomonadota</taxon>
        <taxon>Alphaproteobacteria</taxon>
        <taxon>Acetobacterales</taxon>
        <taxon>Acetobacteraceae</taxon>
        <taxon>Komagataeibacter</taxon>
    </lineage>
</organism>
<dbReference type="InterPro" id="IPR036249">
    <property type="entry name" value="Thioredoxin-like_sf"/>
</dbReference>
<dbReference type="InterPro" id="IPR006659">
    <property type="entry name" value="Arsenate_reductase"/>
</dbReference>
<dbReference type="PROSITE" id="PS51353">
    <property type="entry name" value="ARSC"/>
    <property type="match status" value="1"/>
</dbReference>
<dbReference type="EMBL" id="CP023036">
    <property type="protein sequence ID" value="AXY23586.1"/>
    <property type="molecule type" value="Genomic_DNA"/>
</dbReference>
<evidence type="ECO:0000256" key="3">
    <source>
        <dbReference type="ARBA" id="ARBA00023002"/>
    </source>
</evidence>
<accession>A0A347WFE3</accession>
<dbReference type="PANTHER" id="PTHR30041">
    <property type="entry name" value="ARSENATE REDUCTASE"/>
    <property type="match status" value="1"/>
</dbReference>
<dbReference type="GO" id="GO:0008794">
    <property type="term" value="F:arsenate reductase (glutaredoxin) activity"/>
    <property type="evidence" value="ECO:0007669"/>
    <property type="project" value="UniProtKB-UniRule"/>
</dbReference>
<reference evidence="8 9" key="1">
    <citation type="submission" date="2017-08" db="EMBL/GenBank/DDBJ databases">
        <title>Complete genome sequence of Gluconacetobacter saccharivorans CV1 isolated from Fermented Vinegar.</title>
        <authorList>
            <person name="Kim S.-Y."/>
        </authorList>
    </citation>
    <scope>NUCLEOTIDE SEQUENCE [LARGE SCALE GENOMIC DNA]</scope>
    <source>
        <strain evidence="8 9">CV1</strain>
    </source>
</reference>
<evidence type="ECO:0000313" key="8">
    <source>
        <dbReference type="EMBL" id="AXY23586.1"/>
    </source>
</evidence>
<dbReference type="CDD" id="cd03034">
    <property type="entry name" value="ArsC_ArsC"/>
    <property type="match status" value="1"/>
</dbReference>
<name>A0A347WFE3_9PROT</name>
<keyword evidence="3 7" id="KW-0560">Oxidoreductase</keyword>
<evidence type="ECO:0000256" key="5">
    <source>
        <dbReference type="ARBA" id="ARBA00039879"/>
    </source>
</evidence>
<dbReference type="GO" id="GO:0046685">
    <property type="term" value="P:response to arsenic-containing substance"/>
    <property type="evidence" value="ECO:0007669"/>
    <property type="project" value="UniProtKB-KW"/>
</dbReference>
<evidence type="ECO:0000256" key="4">
    <source>
        <dbReference type="ARBA" id="ARBA00038969"/>
    </source>
</evidence>
<evidence type="ECO:0000313" key="9">
    <source>
        <dbReference type="Proteomes" id="UP000264120"/>
    </source>
</evidence>
<gene>
    <name evidence="8" type="primary">arsC</name>
    <name evidence="8" type="ORF">CD178_02840</name>
</gene>
<comment type="similarity">
    <text evidence="1 6 7">Belongs to the ArsC family.</text>
</comment>